<comment type="caution">
    <text evidence="3">The sequence shown here is derived from an EMBL/GenBank/DDBJ whole genome shotgun (WGS) entry which is preliminary data.</text>
</comment>
<keyword evidence="3" id="KW-0560">Oxidoreductase</keyword>
<dbReference type="AlphaFoldDB" id="T1BEV3"/>
<evidence type="ECO:0000256" key="1">
    <source>
        <dbReference type="ARBA" id="ARBA00023027"/>
    </source>
</evidence>
<organism evidence="3">
    <name type="scientific">mine drainage metagenome</name>
    <dbReference type="NCBI Taxonomy" id="410659"/>
    <lineage>
        <taxon>unclassified sequences</taxon>
        <taxon>metagenomes</taxon>
        <taxon>ecological metagenomes</taxon>
    </lineage>
</organism>
<dbReference type="GO" id="GO:0050660">
    <property type="term" value="F:flavin adenine dinucleotide binding"/>
    <property type="evidence" value="ECO:0007669"/>
    <property type="project" value="TreeGrafter"/>
</dbReference>
<accession>T1BEV3</accession>
<dbReference type="PANTHER" id="PTHR22912:SF151">
    <property type="entry name" value="DIHYDROLIPOYL DEHYDROGENASE, MITOCHONDRIAL"/>
    <property type="match status" value="1"/>
</dbReference>
<name>T1BEV3_9ZZZZ</name>
<dbReference type="InterPro" id="IPR050151">
    <property type="entry name" value="Class-I_Pyr_Nuc-Dis_Oxidored"/>
</dbReference>
<dbReference type="InterPro" id="IPR004099">
    <property type="entry name" value="Pyr_nucl-diS_OxRdtase_dimer"/>
</dbReference>
<dbReference type="PANTHER" id="PTHR22912">
    <property type="entry name" value="DISULFIDE OXIDOREDUCTASE"/>
    <property type="match status" value="1"/>
</dbReference>
<keyword evidence="1" id="KW-0520">NAD</keyword>
<dbReference type="GO" id="GO:0006103">
    <property type="term" value="P:2-oxoglutarate metabolic process"/>
    <property type="evidence" value="ECO:0007669"/>
    <property type="project" value="TreeGrafter"/>
</dbReference>
<dbReference type="PRINTS" id="PR00411">
    <property type="entry name" value="PNDRDTASEI"/>
</dbReference>
<dbReference type="SUPFAM" id="SSF55424">
    <property type="entry name" value="FAD/NAD-linked reductases, dimerisation (C-terminal) domain"/>
    <property type="match status" value="1"/>
</dbReference>
<gene>
    <name evidence="3" type="ORF">B1A_07866</name>
</gene>
<protein>
    <submittedName>
        <fullName evidence="3">Pyridine nucleotide-disulfide oxidoreductase, dimerization domain protein</fullName>
        <ecNumber evidence="3">1.-.-.-</ecNumber>
    </submittedName>
</protein>
<dbReference type="EC" id="1.-.-.-" evidence="3"/>
<dbReference type="Gene3D" id="3.30.390.30">
    <property type="match status" value="1"/>
</dbReference>
<reference evidence="3" key="2">
    <citation type="journal article" date="2014" name="ISME J.">
        <title>Microbial stratification in low pH oxic and suboxic macroscopic growths along an acid mine drainage.</title>
        <authorList>
            <person name="Mendez-Garcia C."/>
            <person name="Mesa V."/>
            <person name="Sprenger R.R."/>
            <person name="Richter M."/>
            <person name="Diez M.S."/>
            <person name="Solano J."/>
            <person name="Bargiela R."/>
            <person name="Golyshina O.V."/>
            <person name="Manteca A."/>
            <person name="Ramos J.L."/>
            <person name="Gallego J.R."/>
            <person name="Llorente I."/>
            <person name="Martins Dos Santos V.A."/>
            <person name="Jensen O.N."/>
            <person name="Pelaez A.I."/>
            <person name="Sanchez J."/>
            <person name="Ferrer M."/>
        </authorList>
    </citation>
    <scope>NUCLEOTIDE SEQUENCE</scope>
</reference>
<dbReference type="GO" id="GO:0004148">
    <property type="term" value="F:dihydrolipoyl dehydrogenase (NADH) activity"/>
    <property type="evidence" value="ECO:0007669"/>
    <property type="project" value="TreeGrafter"/>
</dbReference>
<sequence length="64" mass="6690">EYSDRVLGVHILGPQASSLIAEAVMAMAMGASSEDIARTCHAHPSLPEAIREAALAVDGRMINS</sequence>
<evidence type="ECO:0000313" key="3">
    <source>
        <dbReference type="EMBL" id="EQD67053.1"/>
    </source>
</evidence>
<feature type="domain" description="Pyridine nucleotide-disulphide oxidoreductase dimerisation" evidence="2">
    <location>
        <begin position="3"/>
        <end position="54"/>
    </location>
</feature>
<evidence type="ECO:0000259" key="2">
    <source>
        <dbReference type="Pfam" id="PF02852"/>
    </source>
</evidence>
<reference evidence="3" key="1">
    <citation type="submission" date="2013-08" db="EMBL/GenBank/DDBJ databases">
        <authorList>
            <person name="Mendez C."/>
            <person name="Richter M."/>
            <person name="Ferrer M."/>
            <person name="Sanchez J."/>
        </authorList>
    </citation>
    <scope>NUCLEOTIDE SEQUENCE</scope>
</reference>
<dbReference type="Pfam" id="PF02852">
    <property type="entry name" value="Pyr_redox_dim"/>
    <property type="match status" value="1"/>
</dbReference>
<feature type="non-terminal residue" evidence="3">
    <location>
        <position position="1"/>
    </location>
</feature>
<dbReference type="EMBL" id="AUZX01005633">
    <property type="protein sequence ID" value="EQD67053.1"/>
    <property type="molecule type" value="Genomic_DNA"/>
</dbReference>
<dbReference type="InterPro" id="IPR016156">
    <property type="entry name" value="FAD/NAD-linked_Rdtase_dimer_sf"/>
</dbReference>
<proteinExistence type="predicted"/>